<protein>
    <submittedName>
        <fullName evidence="3">Putative peptidoglycan binding protein</fullName>
    </submittedName>
</protein>
<feature type="domain" description="TtsA-like Glycoside hydrolase family 108" evidence="1">
    <location>
        <begin position="31"/>
        <end position="118"/>
    </location>
</feature>
<feature type="domain" description="Peptidoglycan binding" evidence="2">
    <location>
        <begin position="121"/>
        <end position="202"/>
    </location>
</feature>
<name>A0A2T0X9A5_9RHOB</name>
<reference evidence="3 4" key="1">
    <citation type="submission" date="2018-03" db="EMBL/GenBank/DDBJ databases">
        <title>Genomic Encyclopedia of Archaeal and Bacterial Type Strains, Phase II (KMG-II): from individual species to whole genera.</title>
        <authorList>
            <person name="Goeker M."/>
        </authorList>
    </citation>
    <scope>NUCLEOTIDE SEQUENCE [LARGE SCALE GENOMIC DNA]</scope>
    <source>
        <strain evidence="3 4">DSM 29318</strain>
    </source>
</reference>
<organism evidence="3 4">
    <name type="scientific">Hasllibacter halocynthiae</name>
    <dbReference type="NCBI Taxonomy" id="595589"/>
    <lineage>
        <taxon>Bacteria</taxon>
        <taxon>Pseudomonadati</taxon>
        <taxon>Pseudomonadota</taxon>
        <taxon>Alphaproteobacteria</taxon>
        <taxon>Rhodobacterales</taxon>
        <taxon>Roseobacteraceae</taxon>
        <taxon>Hasllibacter</taxon>
    </lineage>
</organism>
<dbReference type="AlphaFoldDB" id="A0A2T0X9A5"/>
<comment type="caution">
    <text evidence="3">The sequence shown here is derived from an EMBL/GenBank/DDBJ whole genome shotgun (WGS) entry which is preliminary data.</text>
</comment>
<dbReference type="Gene3D" id="1.20.141.10">
    <property type="entry name" value="Chitosanase, subunit A, domain 1"/>
    <property type="match status" value="1"/>
</dbReference>
<gene>
    <name evidence="3" type="ORF">BCF33_1128</name>
</gene>
<evidence type="ECO:0000313" key="3">
    <source>
        <dbReference type="EMBL" id="PRY95507.1"/>
    </source>
</evidence>
<dbReference type="InterPro" id="IPR008565">
    <property type="entry name" value="TtsA-like_GH18_dom"/>
</dbReference>
<keyword evidence="4" id="KW-1185">Reference proteome</keyword>
<dbReference type="Proteomes" id="UP000238801">
    <property type="component" value="Unassembled WGS sequence"/>
</dbReference>
<evidence type="ECO:0000313" key="4">
    <source>
        <dbReference type="Proteomes" id="UP000238801"/>
    </source>
</evidence>
<proteinExistence type="predicted"/>
<accession>A0A2T0X9A5</accession>
<dbReference type="CDD" id="cd13926">
    <property type="entry name" value="N-acetylmuramidase_GH108"/>
    <property type="match status" value="1"/>
</dbReference>
<dbReference type="InterPro" id="IPR023346">
    <property type="entry name" value="Lysozyme-like_dom_sf"/>
</dbReference>
<dbReference type="InterPro" id="IPR018537">
    <property type="entry name" value="Peptidoglycan-bd_3"/>
</dbReference>
<evidence type="ECO:0000259" key="2">
    <source>
        <dbReference type="Pfam" id="PF09374"/>
    </source>
</evidence>
<dbReference type="NCBIfam" id="NF040573">
    <property type="entry name" value="holin_dep_muram"/>
    <property type="match status" value="1"/>
</dbReference>
<dbReference type="SUPFAM" id="SSF53955">
    <property type="entry name" value="Lysozyme-like"/>
    <property type="match status" value="1"/>
</dbReference>
<dbReference type="Pfam" id="PF05838">
    <property type="entry name" value="Glyco_hydro_108"/>
    <property type="match status" value="1"/>
</dbReference>
<sequence length="224" mass="24434">MRSAAVNLRRASFLARAAVGAEMDVSGIARDIVRREGGFVDDPDDPGGATKHGVTVGTLRRLGLDLTGDGRVGVADVRAMTPERAAAIFVREYHDRPGIALLPEALRPSVFDFYVNAGSAAVRVLQELLTEMGEPLVVDGIIGPLTAGAAHRALARAPAHLADAYGIARREWYYALARRRPRLRKFARRRDGGKGGWILRAEEFVAERFRLTSAEHRERVAGWG</sequence>
<dbReference type="Pfam" id="PF09374">
    <property type="entry name" value="PG_binding_3"/>
    <property type="match status" value="1"/>
</dbReference>
<dbReference type="EMBL" id="PVTT01000001">
    <property type="protein sequence ID" value="PRY95507.1"/>
    <property type="molecule type" value="Genomic_DNA"/>
</dbReference>
<evidence type="ECO:0000259" key="1">
    <source>
        <dbReference type="Pfam" id="PF05838"/>
    </source>
</evidence>